<reference evidence="3 4" key="1">
    <citation type="journal article" date="2018" name="Int. J. Syst. Evol. Microbiol.">
        <title>Uliginosibacterium sediminicola sp. nov., isolated from freshwater sediment.</title>
        <authorList>
            <person name="Hwang W.M."/>
            <person name="Kim S.M."/>
            <person name="Kang K."/>
            <person name="Ahn T.Y."/>
        </authorList>
    </citation>
    <scope>NUCLEOTIDE SEQUENCE [LARGE SCALE GENOMIC DNA]</scope>
    <source>
        <strain evidence="3 4">M1-21</strain>
    </source>
</reference>
<sequence>MPHTQTPTQPISQYFTLGRSGLRVSRLSLGVMTFGTEWGWGSDKASAQAIFDQYVDAGGNFLDTADVYTNGTSETWLGEFVRARNLRDHLVLASKFTFNLGERNANMGGNGRKNILRAVEGSLKRLGTDYLDMLYLHAWDQITPTEEVMRTLDDLVRAGKLRHIGLSDVPAWYAARAQTLAEWRGFEPVSALQLQYSLVERNIEHEFTRMGTELGMGIVAWSPLASGLLSGKYKPNEKHEGRLAIMQGSSNPAFQYMTERNWGILAELEKVANEIARPMNQVALNWVANRPGVASVIAGASTPAQLASNLAALDFAIPAELVARLDAVSTPVTPFPYYFFTNAMQGMFYGGATVGDKPAGYRAPVLVSGNGAGVA</sequence>
<dbReference type="InterPro" id="IPR050523">
    <property type="entry name" value="AKR_Detox_Biosynth"/>
</dbReference>
<feature type="domain" description="NADP-dependent oxidoreductase" evidence="2">
    <location>
        <begin position="26"/>
        <end position="328"/>
    </location>
</feature>
<accession>A0ABU9YTP6</accession>
<dbReference type="Pfam" id="PF00248">
    <property type="entry name" value="Aldo_ket_red"/>
    <property type="match status" value="1"/>
</dbReference>
<keyword evidence="4" id="KW-1185">Reference proteome</keyword>
<evidence type="ECO:0000313" key="3">
    <source>
        <dbReference type="EMBL" id="MEN3067078.1"/>
    </source>
</evidence>
<dbReference type="CDD" id="cd19080">
    <property type="entry name" value="AKR_AKR9A_9B"/>
    <property type="match status" value="1"/>
</dbReference>
<name>A0ABU9YTP6_9RHOO</name>
<evidence type="ECO:0000313" key="4">
    <source>
        <dbReference type="Proteomes" id="UP001410394"/>
    </source>
</evidence>
<organism evidence="3 4">
    <name type="scientific">Uliginosibacterium sediminicola</name>
    <dbReference type="NCBI Taxonomy" id="2024550"/>
    <lineage>
        <taxon>Bacteria</taxon>
        <taxon>Pseudomonadati</taxon>
        <taxon>Pseudomonadota</taxon>
        <taxon>Betaproteobacteria</taxon>
        <taxon>Rhodocyclales</taxon>
        <taxon>Zoogloeaceae</taxon>
        <taxon>Uliginosibacterium</taxon>
    </lineage>
</organism>
<evidence type="ECO:0000256" key="1">
    <source>
        <dbReference type="ARBA" id="ARBA00023002"/>
    </source>
</evidence>
<dbReference type="EMBL" id="JBDIVE010000001">
    <property type="protein sequence ID" value="MEN3067078.1"/>
    <property type="molecule type" value="Genomic_DNA"/>
</dbReference>
<keyword evidence="1" id="KW-0560">Oxidoreductase</keyword>
<dbReference type="Proteomes" id="UP001410394">
    <property type="component" value="Unassembled WGS sequence"/>
</dbReference>
<dbReference type="InterPro" id="IPR036812">
    <property type="entry name" value="NAD(P)_OxRdtase_dom_sf"/>
</dbReference>
<dbReference type="Gene3D" id="3.20.20.100">
    <property type="entry name" value="NADP-dependent oxidoreductase domain"/>
    <property type="match status" value="1"/>
</dbReference>
<proteinExistence type="predicted"/>
<dbReference type="InterPro" id="IPR023210">
    <property type="entry name" value="NADP_OxRdtase_dom"/>
</dbReference>
<dbReference type="PANTHER" id="PTHR43364">
    <property type="entry name" value="NADH-SPECIFIC METHYLGLYOXAL REDUCTASE-RELATED"/>
    <property type="match status" value="1"/>
</dbReference>
<comment type="caution">
    <text evidence="3">The sequence shown here is derived from an EMBL/GenBank/DDBJ whole genome shotgun (WGS) entry which is preliminary data.</text>
</comment>
<dbReference type="RefSeq" id="WP_345917846.1">
    <property type="nucleotide sequence ID" value="NZ_JBDIVE010000001.1"/>
</dbReference>
<evidence type="ECO:0000259" key="2">
    <source>
        <dbReference type="Pfam" id="PF00248"/>
    </source>
</evidence>
<gene>
    <name evidence="3" type="ORF">ABDB84_01235</name>
</gene>
<dbReference type="SUPFAM" id="SSF51430">
    <property type="entry name" value="NAD(P)-linked oxidoreductase"/>
    <property type="match status" value="1"/>
</dbReference>
<dbReference type="PANTHER" id="PTHR43364:SF4">
    <property type="entry name" value="NAD(P)-LINKED OXIDOREDUCTASE SUPERFAMILY PROTEIN"/>
    <property type="match status" value="1"/>
</dbReference>
<protein>
    <submittedName>
        <fullName evidence="3">Aldo/keto reductase</fullName>
    </submittedName>
</protein>